<name>A0AAI8W0K4_9PEZI</name>
<dbReference type="AlphaFoldDB" id="A0AAI8W0K4"/>
<evidence type="ECO:0000313" key="6">
    <source>
        <dbReference type="Proteomes" id="UP001296104"/>
    </source>
</evidence>
<feature type="compositionally biased region" description="Polar residues" evidence="3">
    <location>
        <begin position="367"/>
        <end position="383"/>
    </location>
</feature>
<dbReference type="PANTHER" id="PTHR43540">
    <property type="entry name" value="PEROXYUREIDOACRYLATE/UREIDOACRYLATE AMIDOHYDROLASE-RELATED"/>
    <property type="match status" value="1"/>
</dbReference>
<evidence type="ECO:0000313" key="5">
    <source>
        <dbReference type="EMBL" id="CAK3750146.1"/>
    </source>
</evidence>
<dbReference type="EMBL" id="CAVMBE010000001">
    <property type="protein sequence ID" value="CAK3750146.1"/>
    <property type="molecule type" value="Genomic_DNA"/>
</dbReference>
<dbReference type="Pfam" id="PF00857">
    <property type="entry name" value="Isochorismatase"/>
    <property type="match status" value="1"/>
</dbReference>
<feature type="domain" description="Isochorismatase-like" evidence="4">
    <location>
        <begin position="159"/>
        <end position="271"/>
    </location>
</feature>
<comment type="caution">
    <text evidence="5">The sequence shown here is derived from an EMBL/GenBank/DDBJ whole genome shotgun (WGS) entry which is preliminary data.</text>
</comment>
<feature type="region of interest" description="Disordered" evidence="3">
    <location>
        <begin position="350"/>
        <end position="383"/>
    </location>
</feature>
<dbReference type="InterPro" id="IPR050272">
    <property type="entry name" value="Isochorismatase-like_hydrls"/>
</dbReference>
<comment type="similarity">
    <text evidence="1">Belongs to the isochorismatase family.</text>
</comment>
<dbReference type="GO" id="GO:0016787">
    <property type="term" value="F:hydrolase activity"/>
    <property type="evidence" value="ECO:0007669"/>
    <property type="project" value="UniProtKB-KW"/>
</dbReference>
<evidence type="ECO:0000256" key="1">
    <source>
        <dbReference type="ARBA" id="ARBA00006336"/>
    </source>
</evidence>
<gene>
    <name evidence="5" type="ORF">LECACI_7A000169</name>
</gene>
<accession>A0AAI8W0K4</accession>
<keyword evidence="5" id="KW-0560">Oxidoreductase</keyword>
<dbReference type="CDD" id="cd00431">
    <property type="entry name" value="cysteine_hydrolases"/>
    <property type="match status" value="1"/>
</dbReference>
<feature type="compositionally biased region" description="Low complexity" evidence="3">
    <location>
        <begin position="95"/>
        <end position="104"/>
    </location>
</feature>
<dbReference type="GO" id="GO:0051213">
    <property type="term" value="F:dioxygenase activity"/>
    <property type="evidence" value="ECO:0007669"/>
    <property type="project" value="UniProtKB-KW"/>
</dbReference>
<feature type="compositionally biased region" description="Acidic residues" evidence="3">
    <location>
        <begin position="317"/>
        <end position="326"/>
    </location>
</feature>
<dbReference type="Gene3D" id="3.40.50.850">
    <property type="entry name" value="Isochorismatase-like"/>
    <property type="match status" value="1"/>
</dbReference>
<feature type="region of interest" description="Disordered" evidence="3">
    <location>
        <begin position="273"/>
        <end position="338"/>
    </location>
</feature>
<proteinExistence type="inferred from homology"/>
<feature type="compositionally biased region" description="Basic and acidic residues" evidence="3">
    <location>
        <begin position="273"/>
        <end position="284"/>
    </location>
</feature>
<dbReference type="SUPFAM" id="SSF52499">
    <property type="entry name" value="Isochorismatase-like hydrolases"/>
    <property type="match status" value="1"/>
</dbReference>
<dbReference type="InterPro" id="IPR036380">
    <property type="entry name" value="Isochorismatase-like_sf"/>
</dbReference>
<protein>
    <submittedName>
        <fullName evidence="5">Alpha-ketoglutarate-dependent dioxygenase alkB 2</fullName>
    </submittedName>
</protein>
<evidence type="ECO:0000256" key="3">
    <source>
        <dbReference type="SAM" id="MobiDB-lite"/>
    </source>
</evidence>
<feature type="compositionally biased region" description="Low complexity" evidence="3">
    <location>
        <begin position="129"/>
        <end position="139"/>
    </location>
</feature>
<dbReference type="InterPro" id="IPR000868">
    <property type="entry name" value="Isochorismatase-like_dom"/>
</dbReference>
<organism evidence="5 6">
    <name type="scientific">Lecanosticta acicola</name>
    <dbReference type="NCBI Taxonomy" id="111012"/>
    <lineage>
        <taxon>Eukaryota</taxon>
        <taxon>Fungi</taxon>
        <taxon>Dikarya</taxon>
        <taxon>Ascomycota</taxon>
        <taxon>Pezizomycotina</taxon>
        <taxon>Dothideomycetes</taxon>
        <taxon>Dothideomycetidae</taxon>
        <taxon>Mycosphaerellales</taxon>
        <taxon>Mycosphaerellaceae</taxon>
        <taxon>Lecanosticta</taxon>
    </lineage>
</organism>
<keyword evidence="5" id="KW-0223">Dioxygenase</keyword>
<reference evidence="5" key="1">
    <citation type="submission" date="2023-11" db="EMBL/GenBank/DDBJ databases">
        <authorList>
            <person name="Alioto T."/>
            <person name="Alioto T."/>
            <person name="Gomez Garrido J."/>
        </authorList>
    </citation>
    <scope>NUCLEOTIDE SEQUENCE</scope>
</reference>
<feature type="compositionally biased region" description="Basic and acidic residues" evidence="3">
    <location>
        <begin position="292"/>
        <end position="307"/>
    </location>
</feature>
<sequence length="383" mass="41758">MSSLLALLSQRTPNLQTRKGLILLGLQNDFVDGKLPVRDTGYLERLIHFIAEFRQFGHLIWVRSEFESTRPVNGLDTHGDNVIAGGSSGTDPGVPSAEKPSRSAPSKKSKVAPDFHSEELDLTANEPIKSSAKSSASCSKPDEGEDDEELFLSRTPIREPCCVKGTRGAEYADRIKHLVQEGKDMQVVKTHYSAFGGTSLLLTLRSKLITELYVAGNMTNLSVYATAMDAARYGIRIILVEDCLGYRRQDRHKLAIRQLCDIMEAEVMTSKDAISDLRGPSKDDDCGEESEEAKKKASHDAQEETTHSTRATGALEVDNDDSDGEVELPIRSKHTPLSIRNLRALGQTVASATTSTRLEASMDNKLGVSTSHGSTQAPLTNTG</sequence>
<dbReference type="Proteomes" id="UP001296104">
    <property type="component" value="Unassembled WGS sequence"/>
</dbReference>
<evidence type="ECO:0000259" key="4">
    <source>
        <dbReference type="Pfam" id="PF00857"/>
    </source>
</evidence>
<keyword evidence="2" id="KW-0378">Hydrolase</keyword>
<feature type="region of interest" description="Disordered" evidence="3">
    <location>
        <begin position="72"/>
        <end position="149"/>
    </location>
</feature>
<keyword evidence="6" id="KW-1185">Reference proteome</keyword>
<evidence type="ECO:0000256" key="2">
    <source>
        <dbReference type="ARBA" id="ARBA00022801"/>
    </source>
</evidence>